<dbReference type="Proteomes" id="UP001392437">
    <property type="component" value="Unassembled WGS sequence"/>
</dbReference>
<gene>
    <name evidence="7" type="ORF">PG999_004998</name>
</gene>
<feature type="transmembrane region" description="Helical" evidence="6">
    <location>
        <begin position="437"/>
        <end position="459"/>
    </location>
</feature>
<evidence type="ECO:0000256" key="6">
    <source>
        <dbReference type="SAM" id="Phobius"/>
    </source>
</evidence>
<evidence type="ECO:0000313" key="7">
    <source>
        <dbReference type="EMBL" id="KAK8120878.1"/>
    </source>
</evidence>
<dbReference type="InterPro" id="IPR011701">
    <property type="entry name" value="MFS"/>
</dbReference>
<comment type="subcellular location">
    <subcellularLocation>
        <location evidence="1">Membrane</location>
        <topology evidence="1">Multi-pass membrane protein</topology>
    </subcellularLocation>
</comment>
<dbReference type="InterPro" id="IPR036259">
    <property type="entry name" value="MFS_trans_sf"/>
</dbReference>
<evidence type="ECO:0000256" key="5">
    <source>
        <dbReference type="SAM" id="MobiDB-lite"/>
    </source>
</evidence>
<evidence type="ECO:0000256" key="1">
    <source>
        <dbReference type="ARBA" id="ARBA00004141"/>
    </source>
</evidence>
<feature type="transmembrane region" description="Helical" evidence="6">
    <location>
        <begin position="198"/>
        <end position="221"/>
    </location>
</feature>
<dbReference type="GO" id="GO:0022857">
    <property type="term" value="F:transmembrane transporter activity"/>
    <property type="evidence" value="ECO:0007669"/>
    <property type="project" value="InterPro"/>
</dbReference>
<evidence type="ECO:0000256" key="2">
    <source>
        <dbReference type="ARBA" id="ARBA00022692"/>
    </source>
</evidence>
<evidence type="ECO:0000313" key="8">
    <source>
        <dbReference type="Proteomes" id="UP001392437"/>
    </source>
</evidence>
<keyword evidence="3 6" id="KW-1133">Transmembrane helix</keyword>
<organism evidence="7 8">
    <name type="scientific">Apiospora kogelbergensis</name>
    <dbReference type="NCBI Taxonomy" id="1337665"/>
    <lineage>
        <taxon>Eukaryota</taxon>
        <taxon>Fungi</taxon>
        <taxon>Dikarya</taxon>
        <taxon>Ascomycota</taxon>
        <taxon>Pezizomycotina</taxon>
        <taxon>Sordariomycetes</taxon>
        <taxon>Xylariomycetidae</taxon>
        <taxon>Amphisphaeriales</taxon>
        <taxon>Apiosporaceae</taxon>
        <taxon>Apiospora</taxon>
    </lineage>
</organism>
<dbReference type="GO" id="GO:0016020">
    <property type="term" value="C:membrane"/>
    <property type="evidence" value="ECO:0007669"/>
    <property type="project" value="UniProtKB-SubCell"/>
</dbReference>
<feature type="transmembrane region" description="Helical" evidence="6">
    <location>
        <begin position="311"/>
        <end position="331"/>
    </location>
</feature>
<name>A0AAW0R108_9PEZI</name>
<dbReference type="AlphaFoldDB" id="A0AAW0R108"/>
<dbReference type="SUPFAM" id="SSF103473">
    <property type="entry name" value="MFS general substrate transporter"/>
    <property type="match status" value="1"/>
</dbReference>
<accession>A0AAW0R108</accession>
<feature type="transmembrane region" description="Helical" evidence="6">
    <location>
        <begin position="272"/>
        <end position="290"/>
    </location>
</feature>
<feature type="transmembrane region" description="Helical" evidence="6">
    <location>
        <begin position="374"/>
        <end position="393"/>
    </location>
</feature>
<feature type="region of interest" description="Disordered" evidence="5">
    <location>
        <begin position="1"/>
        <end position="42"/>
    </location>
</feature>
<comment type="caution">
    <text evidence="7">The sequence shown here is derived from an EMBL/GenBank/DDBJ whole genome shotgun (WGS) entry which is preliminary data.</text>
</comment>
<keyword evidence="4 6" id="KW-0472">Membrane</keyword>
<feature type="transmembrane region" description="Helical" evidence="6">
    <location>
        <begin position="99"/>
        <end position="118"/>
    </location>
</feature>
<evidence type="ECO:0000256" key="3">
    <source>
        <dbReference type="ARBA" id="ARBA00022989"/>
    </source>
</evidence>
<dbReference type="Pfam" id="PF07690">
    <property type="entry name" value="MFS_1"/>
    <property type="match status" value="1"/>
</dbReference>
<feature type="compositionally biased region" description="Basic and acidic residues" evidence="5">
    <location>
        <begin position="1"/>
        <end position="37"/>
    </location>
</feature>
<dbReference type="PANTHER" id="PTHR42718">
    <property type="entry name" value="MAJOR FACILITATOR SUPERFAMILY MULTIDRUG TRANSPORTER MFSC"/>
    <property type="match status" value="1"/>
</dbReference>
<dbReference type="EMBL" id="JAQQWP010000004">
    <property type="protein sequence ID" value="KAK8120878.1"/>
    <property type="molecule type" value="Genomic_DNA"/>
</dbReference>
<protein>
    <submittedName>
        <fullName evidence="7">Drug resistance protein</fullName>
    </submittedName>
</protein>
<proteinExistence type="predicted"/>
<feature type="transmembrane region" description="Helical" evidence="6">
    <location>
        <begin position="479"/>
        <end position="500"/>
    </location>
</feature>
<evidence type="ECO:0000256" key="4">
    <source>
        <dbReference type="ARBA" id="ARBA00023136"/>
    </source>
</evidence>
<feature type="transmembrane region" description="Helical" evidence="6">
    <location>
        <begin position="171"/>
        <end position="192"/>
    </location>
</feature>
<feature type="transmembrane region" description="Helical" evidence="6">
    <location>
        <begin position="241"/>
        <end position="260"/>
    </location>
</feature>
<dbReference type="CDD" id="cd17476">
    <property type="entry name" value="MFS_Amf1_MDR_like"/>
    <property type="match status" value="1"/>
</dbReference>
<dbReference type="Gene3D" id="1.20.1250.20">
    <property type="entry name" value="MFS general substrate transporter like domains"/>
    <property type="match status" value="2"/>
</dbReference>
<feature type="transmembrane region" description="Helical" evidence="6">
    <location>
        <begin position="399"/>
        <end position="425"/>
    </location>
</feature>
<feature type="transmembrane region" description="Helical" evidence="6">
    <location>
        <begin position="343"/>
        <end position="367"/>
    </location>
</feature>
<keyword evidence="8" id="KW-1185">Reference proteome</keyword>
<reference evidence="7 8" key="1">
    <citation type="submission" date="2023-01" db="EMBL/GenBank/DDBJ databases">
        <title>Analysis of 21 Apiospora genomes using comparative genomics revels a genus with tremendous synthesis potential of carbohydrate active enzymes and secondary metabolites.</title>
        <authorList>
            <person name="Sorensen T."/>
        </authorList>
    </citation>
    <scope>NUCLEOTIDE SEQUENCE [LARGE SCALE GENOMIC DNA]</scope>
    <source>
        <strain evidence="7 8">CBS 117206</strain>
    </source>
</reference>
<sequence>MAASAHDIDVERLAHHEVEPPQDESREAAVEEEKRNAFGETASPPSHVAVKMSLLHECLFIAAMCAAQFTTQVGLTQALGIVDQIGNSFGVTNPGVRSWFIAGYSLTAGTFILVAGRVGDLFGYKRVFVLGMLWFALWSMVAGLRAGPGGVAAQCAGPAGSDLPPGLRKNMAFALFGACAPGGGVFGFVFGGLFELAWWPWTFWSFAIALAFLAGLSALVIPSQSRSPDQDKAMGEKLQMLDIPGAVTGVAALVLFNFAWNQGAAYGWQEPYIGVCLALGVISAVCFFFIESRWAKTPLVPFKVFTGDITFVVACIACGWACFGIWVFYTSQFIQVLRGASPMLLAAYICPVAISGAFASLATGFLLQHVRAAWVMTFSLTCFMVGTILSATAPVGQTYWAQLFVCMLIIPFGMDTSFPAATVTFSNAVAREHQGMGAALVATVVNYSISLGLGFAGTIEVNINHGGTTPADVLLGFRGALYFGIGLTGLGILLSLLFVAKGYWKDKKAEQSLGEDC</sequence>
<keyword evidence="2 6" id="KW-0812">Transmembrane</keyword>
<feature type="transmembrane region" description="Helical" evidence="6">
    <location>
        <begin position="124"/>
        <end position="144"/>
    </location>
</feature>
<dbReference type="PANTHER" id="PTHR42718:SF1">
    <property type="entry name" value="LOW AFFINITY AMMONIUM TRANSPORTER"/>
    <property type="match status" value="1"/>
</dbReference>